<proteinExistence type="predicted"/>
<dbReference type="Proteomes" id="UP000694240">
    <property type="component" value="Chromosome 3"/>
</dbReference>
<evidence type="ECO:0000313" key="1">
    <source>
        <dbReference type="EMBL" id="KAG7627132.1"/>
    </source>
</evidence>
<sequence length="92" mass="10531">MWASVNYLGELIKHDYNACLVLGIYKRVGINTIKHRAFRTHGVRFWLMENQCGAQEYAVKALITGENRAMGRGLPSNVDSDRLTGYMQVKKR</sequence>
<dbReference type="AlphaFoldDB" id="A0A8T2EUS9"/>
<gene>
    <name evidence="1" type="ORF">ISN45_At03g033110</name>
</gene>
<name>A0A8T2EUS9_9BRAS</name>
<accession>A0A8T2EUS9</accession>
<dbReference type="EMBL" id="JAEFBK010000003">
    <property type="protein sequence ID" value="KAG7627132.1"/>
    <property type="molecule type" value="Genomic_DNA"/>
</dbReference>
<organism evidence="1 2">
    <name type="scientific">Arabidopsis thaliana x Arabidopsis arenosa</name>
    <dbReference type="NCBI Taxonomy" id="1240361"/>
    <lineage>
        <taxon>Eukaryota</taxon>
        <taxon>Viridiplantae</taxon>
        <taxon>Streptophyta</taxon>
        <taxon>Embryophyta</taxon>
        <taxon>Tracheophyta</taxon>
        <taxon>Spermatophyta</taxon>
        <taxon>Magnoliopsida</taxon>
        <taxon>eudicotyledons</taxon>
        <taxon>Gunneridae</taxon>
        <taxon>Pentapetalae</taxon>
        <taxon>rosids</taxon>
        <taxon>malvids</taxon>
        <taxon>Brassicales</taxon>
        <taxon>Brassicaceae</taxon>
        <taxon>Camelineae</taxon>
        <taxon>Arabidopsis</taxon>
    </lineage>
</organism>
<protein>
    <submittedName>
        <fullName evidence="1">Uncharacterized protein</fullName>
    </submittedName>
</protein>
<comment type="caution">
    <text evidence="1">The sequence shown here is derived from an EMBL/GenBank/DDBJ whole genome shotgun (WGS) entry which is preliminary data.</text>
</comment>
<keyword evidence="2" id="KW-1185">Reference proteome</keyword>
<reference evidence="1 2" key="1">
    <citation type="submission" date="2020-12" db="EMBL/GenBank/DDBJ databases">
        <title>Concerted genomic and epigenomic changes stabilize Arabidopsis allopolyploids.</title>
        <authorList>
            <person name="Chen Z."/>
        </authorList>
    </citation>
    <scope>NUCLEOTIDE SEQUENCE [LARGE SCALE GENOMIC DNA]</scope>
    <source>
        <strain evidence="1">Allo738</strain>
        <tissue evidence="1">Leaf</tissue>
    </source>
</reference>
<evidence type="ECO:0000313" key="2">
    <source>
        <dbReference type="Proteomes" id="UP000694240"/>
    </source>
</evidence>